<sequence>MRVADVMSRHVEFIEADAPVQEAAVLMGELDVGALPVGGPERLEGVLTDRDILYRVVARGGDCASVRVRDVLTAPVLSCRPEDDLRDAMDLMAAHHIRRMPARDASGRVVGWITLADLSRRLLLDSGALQAALRDATEDRAAAGPATAGSAGRG</sequence>
<protein>
    <recommendedName>
        <fullName evidence="3">CBS domain-containing protein</fullName>
    </recommendedName>
</protein>
<accession>A0ABP3PIM4</accession>
<comment type="caution">
    <text evidence="4">The sequence shown here is derived from an EMBL/GenBank/DDBJ whole genome shotgun (WGS) entry which is preliminary data.</text>
</comment>
<dbReference type="PANTHER" id="PTHR43080">
    <property type="entry name" value="CBS DOMAIN-CONTAINING PROTEIN CBSX3, MITOCHONDRIAL"/>
    <property type="match status" value="1"/>
</dbReference>
<dbReference type="PROSITE" id="PS51371">
    <property type="entry name" value="CBS"/>
    <property type="match status" value="2"/>
</dbReference>
<dbReference type="RefSeq" id="WP_343893317.1">
    <property type="nucleotide sequence ID" value="NZ_BAAAFZ010000006.1"/>
</dbReference>
<evidence type="ECO:0000313" key="4">
    <source>
        <dbReference type="EMBL" id="GAA0568032.1"/>
    </source>
</evidence>
<dbReference type="Proteomes" id="UP001501588">
    <property type="component" value="Unassembled WGS sequence"/>
</dbReference>
<dbReference type="InterPro" id="IPR000644">
    <property type="entry name" value="CBS_dom"/>
</dbReference>
<dbReference type="SMART" id="SM00116">
    <property type="entry name" value="CBS"/>
    <property type="match status" value="2"/>
</dbReference>
<feature type="domain" description="CBS" evidence="3">
    <location>
        <begin position="7"/>
        <end position="63"/>
    </location>
</feature>
<dbReference type="SUPFAM" id="SSF54631">
    <property type="entry name" value="CBS-domain pair"/>
    <property type="match status" value="1"/>
</dbReference>
<keyword evidence="5" id="KW-1185">Reference proteome</keyword>
<evidence type="ECO:0000256" key="2">
    <source>
        <dbReference type="PROSITE-ProRule" id="PRU00703"/>
    </source>
</evidence>
<dbReference type="Gene3D" id="3.10.580.10">
    <property type="entry name" value="CBS-domain"/>
    <property type="match status" value="1"/>
</dbReference>
<evidence type="ECO:0000259" key="3">
    <source>
        <dbReference type="PROSITE" id="PS51371"/>
    </source>
</evidence>
<evidence type="ECO:0000256" key="1">
    <source>
        <dbReference type="ARBA" id="ARBA00023122"/>
    </source>
</evidence>
<dbReference type="InterPro" id="IPR046342">
    <property type="entry name" value="CBS_dom_sf"/>
</dbReference>
<name>A0ABP3PIM4_9PROT</name>
<evidence type="ECO:0000313" key="5">
    <source>
        <dbReference type="Proteomes" id="UP001501588"/>
    </source>
</evidence>
<dbReference type="InterPro" id="IPR051257">
    <property type="entry name" value="Diverse_CBS-Domain"/>
</dbReference>
<dbReference type="CDD" id="cd04622">
    <property type="entry name" value="CBS_pair_HRP1_like"/>
    <property type="match status" value="1"/>
</dbReference>
<dbReference type="Pfam" id="PF00571">
    <property type="entry name" value="CBS"/>
    <property type="match status" value="2"/>
</dbReference>
<feature type="domain" description="CBS" evidence="3">
    <location>
        <begin position="72"/>
        <end position="129"/>
    </location>
</feature>
<reference evidence="5" key="1">
    <citation type="journal article" date="2019" name="Int. J. Syst. Evol. Microbiol.">
        <title>The Global Catalogue of Microorganisms (GCM) 10K type strain sequencing project: providing services to taxonomists for standard genome sequencing and annotation.</title>
        <authorList>
            <consortium name="The Broad Institute Genomics Platform"/>
            <consortium name="The Broad Institute Genome Sequencing Center for Infectious Disease"/>
            <person name="Wu L."/>
            <person name="Ma J."/>
        </authorList>
    </citation>
    <scope>NUCLEOTIDE SEQUENCE [LARGE SCALE GENOMIC DNA]</scope>
    <source>
        <strain evidence="5">JCM 9933</strain>
    </source>
</reference>
<proteinExistence type="predicted"/>
<gene>
    <name evidence="4" type="ORF">GCM10009416_02560</name>
</gene>
<dbReference type="PANTHER" id="PTHR43080:SF2">
    <property type="entry name" value="CBS DOMAIN-CONTAINING PROTEIN"/>
    <property type="match status" value="1"/>
</dbReference>
<keyword evidence="1 2" id="KW-0129">CBS domain</keyword>
<organism evidence="4 5">
    <name type="scientific">Craurococcus roseus</name>
    <dbReference type="NCBI Taxonomy" id="77585"/>
    <lineage>
        <taxon>Bacteria</taxon>
        <taxon>Pseudomonadati</taxon>
        <taxon>Pseudomonadota</taxon>
        <taxon>Alphaproteobacteria</taxon>
        <taxon>Acetobacterales</taxon>
        <taxon>Acetobacteraceae</taxon>
        <taxon>Craurococcus</taxon>
    </lineage>
</organism>
<dbReference type="EMBL" id="BAAAFZ010000006">
    <property type="protein sequence ID" value="GAA0568032.1"/>
    <property type="molecule type" value="Genomic_DNA"/>
</dbReference>